<comment type="caution">
    <text evidence="1">The sequence shown here is derived from an EMBL/GenBank/DDBJ whole genome shotgun (WGS) entry which is preliminary data.</text>
</comment>
<dbReference type="Proteomes" id="UP000484076">
    <property type="component" value="Unassembled WGS sequence"/>
</dbReference>
<proteinExistence type="predicted"/>
<dbReference type="AlphaFoldDB" id="A0A8X8H4N7"/>
<protein>
    <submittedName>
        <fullName evidence="1">Uncharacterized protein</fullName>
    </submittedName>
</protein>
<accession>A0A8X8H4N7</accession>
<gene>
    <name evidence="1" type="ORF">GEU84_018015</name>
</gene>
<evidence type="ECO:0000313" key="2">
    <source>
        <dbReference type="Proteomes" id="UP000484076"/>
    </source>
</evidence>
<sequence length="115" mass="12513">MPHHLRFFDDYGCGWLWGGDHATLNTFGYGPLDLVIHAATGRLSPETLAEADALSGLNHSTLNMDDPAHPLPLSPDFCNDFNARVAVLRDRMAAELGPGFVVEDCFHPLIPGPFA</sequence>
<reference evidence="1" key="1">
    <citation type="submission" date="2020-05" db="EMBL/GenBank/DDBJ databases">
        <title>Fertoebacter nigrum gen. nov., sp. nov., a new member of the family Rhodobacteraceae.</title>
        <authorList>
            <person name="Szuroczki S."/>
            <person name="Abbaszade G."/>
            <person name="Buni D."/>
            <person name="Schumann P."/>
            <person name="Toth E."/>
        </authorList>
    </citation>
    <scope>NUCLEOTIDE SEQUENCE</scope>
    <source>
        <strain evidence="1">RG-N-1a</strain>
    </source>
</reference>
<evidence type="ECO:0000313" key="1">
    <source>
        <dbReference type="EMBL" id="NUB46292.1"/>
    </source>
</evidence>
<organism evidence="1 2">
    <name type="scientific">Fertoeibacter niger</name>
    <dbReference type="NCBI Taxonomy" id="2656921"/>
    <lineage>
        <taxon>Bacteria</taxon>
        <taxon>Pseudomonadati</taxon>
        <taxon>Pseudomonadota</taxon>
        <taxon>Alphaproteobacteria</taxon>
        <taxon>Rhodobacterales</taxon>
        <taxon>Paracoccaceae</taxon>
        <taxon>Fertoeibacter</taxon>
    </lineage>
</organism>
<dbReference type="EMBL" id="WHUT02000013">
    <property type="protein sequence ID" value="NUB46292.1"/>
    <property type="molecule type" value="Genomic_DNA"/>
</dbReference>
<name>A0A8X8H4N7_9RHOB</name>
<dbReference type="RefSeq" id="WP_152828459.1">
    <property type="nucleotide sequence ID" value="NZ_WHUT02000013.1"/>
</dbReference>
<keyword evidence="2" id="KW-1185">Reference proteome</keyword>